<dbReference type="AlphaFoldDB" id="A0A7K1FT60"/>
<dbReference type="RefSeq" id="WP_322098450.1">
    <property type="nucleotide sequence ID" value="NZ_WLYK01000018.1"/>
</dbReference>
<evidence type="ECO:0000256" key="2">
    <source>
        <dbReference type="SAM" id="Phobius"/>
    </source>
</evidence>
<feature type="region of interest" description="Disordered" evidence="1">
    <location>
        <begin position="1"/>
        <end position="72"/>
    </location>
</feature>
<feature type="transmembrane region" description="Helical" evidence="2">
    <location>
        <begin position="114"/>
        <end position="136"/>
    </location>
</feature>
<keyword evidence="2" id="KW-0812">Transmembrane</keyword>
<evidence type="ECO:0000256" key="1">
    <source>
        <dbReference type="SAM" id="MobiDB-lite"/>
    </source>
</evidence>
<dbReference type="Pfam" id="PF11241">
    <property type="entry name" value="DUF3043"/>
    <property type="match status" value="1"/>
</dbReference>
<keyword evidence="4" id="KW-1185">Reference proteome</keyword>
<name>A0A7K1FT60_9ACTN</name>
<evidence type="ECO:0000313" key="4">
    <source>
        <dbReference type="Proteomes" id="UP000460221"/>
    </source>
</evidence>
<dbReference type="InterPro" id="IPR021403">
    <property type="entry name" value="DUF3043"/>
</dbReference>
<keyword evidence="2" id="KW-1133">Transmembrane helix</keyword>
<feature type="compositionally biased region" description="Low complexity" evidence="1">
    <location>
        <begin position="9"/>
        <end position="28"/>
    </location>
</feature>
<evidence type="ECO:0000313" key="3">
    <source>
        <dbReference type="EMBL" id="MTD17342.1"/>
    </source>
</evidence>
<organism evidence="3 4">
    <name type="scientific">Nakamurella alba</name>
    <dbReference type="NCBI Taxonomy" id="2665158"/>
    <lineage>
        <taxon>Bacteria</taxon>
        <taxon>Bacillati</taxon>
        <taxon>Actinomycetota</taxon>
        <taxon>Actinomycetes</taxon>
        <taxon>Nakamurellales</taxon>
        <taxon>Nakamurellaceae</taxon>
        <taxon>Nakamurella</taxon>
    </lineage>
</organism>
<reference evidence="3 4" key="1">
    <citation type="submission" date="2019-11" db="EMBL/GenBank/DDBJ databases">
        <authorList>
            <person name="Jiang L.-Q."/>
        </authorList>
    </citation>
    <scope>NUCLEOTIDE SEQUENCE [LARGE SCALE GENOMIC DNA]</scope>
    <source>
        <strain evidence="3 4">YIM 132087</strain>
    </source>
</reference>
<dbReference type="EMBL" id="WLYK01000018">
    <property type="protein sequence ID" value="MTD17342.1"/>
    <property type="molecule type" value="Genomic_DNA"/>
</dbReference>
<proteinExistence type="predicted"/>
<comment type="caution">
    <text evidence="3">The sequence shown here is derived from an EMBL/GenBank/DDBJ whole genome shotgun (WGS) entry which is preliminary data.</text>
</comment>
<protein>
    <submittedName>
        <fullName evidence="3">DUF3043 domain-containing protein</fullName>
    </submittedName>
</protein>
<dbReference type="Proteomes" id="UP000460221">
    <property type="component" value="Unassembled WGS sequence"/>
</dbReference>
<feature type="transmembrane region" description="Helical" evidence="2">
    <location>
        <begin position="142"/>
        <end position="159"/>
    </location>
</feature>
<sequence length="213" mass="23318">MSFLRRKPAAAAAETVAEPVVPAGPVVGKGRPTPKRRDAQGGHRGPVAPPPRTQKEAVQRSKAQGKTMTKDERRAAAAERREKMMRGDDAYVLPRDRGEVRAYVRDVVDTRRNLAGILLPVAVIAFVVLLIPSAIIQLYGPLVMLIAILAAVADGIVFGRQLGRRVREKFPKGDNSGLSTKGRALGFYAFNRACLPRRWRVPRPRLERSATVG</sequence>
<keyword evidence="2" id="KW-0472">Membrane</keyword>
<gene>
    <name evidence="3" type="ORF">GIS00_25760</name>
</gene>
<accession>A0A7K1FT60</accession>